<name>A0ABQ9CPA4_9ROSI</name>
<evidence type="ECO:0000313" key="2">
    <source>
        <dbReference type="Proteomes" id="UP001141253"/>
    </source>
</evidence>
<organism evidence="1 2">
    <name type="scientific">Salix suchowensis</name>
    <dbReference type="NCBI Taxonomy" id="1278906"/>
    <lineage>
        <taxon>Eukaryota</taxon>
        <taxon>Viridiplantae</taxon>
        <taxon>Streptophyta</taxon>
        <taxon>Embryophyta</taxon>
        <taxon>Tracheophyta</taxon>
        <taxon>Spermatophyta</taxon>
        <taxon>Magnoliopsida</taxon>
        <taxon>eudicotyledons</taxon>
        <taxon>Gunneridae</taxon>
        <taxon>Pentapetalae</taxon>
        <taxon>rosids</taxon>
        <taxon>fabids</taxon>
        <taxon>Malpighiales</taxon>
        <taxon>Salicaceae</taxon>
        <taxon>Saliceae</taxon>
        <taxon>Salix</taxon>
    </lineage>
</organism>
<reference evidence="1" key="2">
    <citation type="journal article" date="2023" name="Int. J. Mol. Sci.">
        <title>De Novo Assembly and Annotation of 11 Diverse Shrub Willow (Salix) Genomes Reveals Novel Gene Organization in Sex-Linked Regions.</title>
        <authorList>
            <person name="Hyden B."/>
            <person name="Feng K."/>
            <person name="Yates T.B."/>
            <person name="Jawdy S."/>
            <person name="Cereghino C."/>
            <person name="Smart L.B."/>
            <person name="Muchero W."/>
        </authorList>
    </citation>
    <scope>NUCLEOTIDE SEQUENCE</scope>
    <source>
        <tissue evidence="1">Shoot tip</tissue>
    </source>
</reference>
<keyword evidence="2" id="KW-1185">Reference proteome</keyword>
<gene>
    <name evidence="1" type="ORF">OIU77_020382</name>
</gene>
<reference evidence="1" key="1">
    <citation type="submission" date="2022-10" db="EMBL/GenBank/DDBJ databases">
        <authorList>
            <person name="Hyden B.L."/>
            <person name="Feng K."/>
            <person name="Yates T."/>
            <person name="Jawdy S."/>
            <person name="Smart L.B."/>
            <person name="Muchero W."/>
        </authorList>
    </citation>
    <scope>NUCLEOTIDE SEQUENCE</scope>
    <source>
        <tissue evidence="1">Shoot tip</tissue>
    </source>
</reference>
<sequence>MAGEFLFWDEEDCTIPLADDSEGVFDGVPVSECECSFLWTWPDPSEIRPFLYLTPARVLLACQNKHSKRRSVQSRRQERMKLYWAVMTTRPLGLTISSVGSRINARGSTSSPAVQTQSC</sequence>
<evidence type="ECO:0000313" key="1">
    <source>
        <dbReference type="EMBL" id="KAJ6399818.1"/>
    </source>
</evidence>
<comment type="caution">
    <text evidence="1">The sequence shown here is derived from an EMBL/GenBank/DDBJ whole genome shotgun (WGS) entry which is preliminary data.</text>
</comment>
<dbReference type="EMBL" id="JAPFFI010000003">
    <property type="protein sequence ID" value="KAJ6399818.1"/>
    <property type="molecule type" value="Genomic_DNA"/>
</dbReference>
<protein>
    <submittedName>
        <fullName evidence="1">Uncharacterized protein</fullName>
    </submittedName>
</protein>
<proteinExistence type="predicted"/>
<accession>A0ABQ9CPA4</accession>
<dbReference type="Proteomes" id="UP001141253">
    <property type="component" value="Chromosome 5"/>
</dbReference>